<protein>
    <submittedName>
        <fullName evidence="3">Uncharacterized protein</fullName>
    </submittedName>
</protein>
<feature type="transmembrane region" description="Helical" evidence="2">
    <location>
        <begin position="142"/>
        <end position="161"/>
    </location>
</feature>
<feature type="transmembrane region" description="Helical" evidence="2">
    <location>
        <begin position="181"/>
        <end position="199"/>
    </location>
</feature>
<dbReference type="AlphaFoldDB" id="R7WRQ2"/>
<evidence type="ECO:0000256" key="1">
    <source>
        <dbReference type="SAM" id="MobiDB-lite"/>
    </source>
</evidence>
<keyword evidence="4" id="KW-1185">Reference proteome</keyword>
<feature type="transmembrane region" description="Helical" evidence="2">
    <location>
        <begin position="246"/>
        <end position="267"/>
    </location>
</feature>
<dbReference type="RefSeq" id="WP_010836707.1">
    <property type="nucleotide sequence ID" value="NZ_APMY01000020.1"/>
</dbReference>
<reference evidence="3 4" key="1">
    <citation type="journal article" date="2013" name="Genome Announc.">
        <title>Draft Genome Sequence of Rhodococcus rhodnii Strain LMG5362, a Symbiont of Rhodnius prolixus (Hemiptera, Reduviidae, Triatominae), the Principle Vector of Trypanosoma cruzi.</title>
        <authorList>
            <person name="Pachebat J.A."/>
            <person name="van Keulen G."/>
            <person name="Whitten M.M."/>
            <person name="Girdwood S."/>
            <person name="Del Sol R."/>
            <person name="Dyson P.J."/>
            <person name="Facey P.D."/>
        </authorList>
    </citation>
    <scope>NUCLEOTIDE SEQUENCE [LARGE SCALE GENOMIC DNA]</scope>
    <source>
        <strain evidence="3 4">LMG 5362</strain>
    </source>
</reference>
<dbReference type="EMBL" id="APMY01000020">
    <property type="protein sequence ID" value="EOM77960.1"/>
    <property type="molecule type" value="Genomic_DNA"/>
</dbReference>
<feature type="region of interest" description="Disordered" evidence="1">
    <location>
        <begin position="457"/>
        <end position="478"/>
    </location>
</feature>
<feature type="transmembrane region" description="Helical" evidence="2">
    <location>
        <begin position="378"/>
        <end position="397"/>
    </location>
</feature>
<feature type="transmembrane region" description="Helical" evidence="2">
    <location>
        <begin position="327"/>
        <end position="346"/>
    </location>
</feature>
<evidence type="ECO:0000313" key="4">
    <source>
        <dbReference type="Proteomes" id="UP000013525"/>
    </source>
</evidence>
<feature type="transmembrane region" description="Helical" evidence="2">
    <location>
        <begin position="81"/>
        <end position="98"/>
    </location>
</feature>
<accession>R7WRQ2</accession>
<keyword evidence="2" id="KW-0812">Transmembrane</keyword>
<feature type="transmembrane region" description="Helical" evidence="2">
    <location>
        <begin position="352"/>
        <end position="371"/>
    </location>
</feature>
<feature type="transmembrane region" description="Helical" evidence="2">
    <location>
        <begin position="274"/>
        <end position="290"/>
    </location>
</feature>
<feature type="transmembrane region" description="Helical" evidence="2">
    <location>
        <begin position="211"/>
        <end position="234"/>
    </location>
</feature>
<comment type="caution">
    <text evidence="3">The sequence shown here is derived from an EMBL/GenBank/DDBJ whole genome shotgun (WGS) entry which is preliminary data.</text>
</comment>
<keyword evidence="2" id="KW-0472">Membrane</keyword>
<dbReference type="Proteomes" id="UP000013525">
    <property type="component" value="Unassembled WGS sequence"/>
</dbReference>
<dbReference type="PATRIC" id="fig|1273125.3.peg.611"/>
<keyword evidence="2" id="KW-1133">Transmembrane helix</keyword>
<organism evidence="3 4">
    <name type="scientific">Rhodococcus rhodnii LMG 5362</name>
    <dbReference type="NCBI Taxonomy" id="1273125"/>
    <lineage>
        <taxon>Bacteria</taxon>
        <taxon>Bacillati</taxon>
        <taxon>Actinomycetota</taxon>
        <taxon>Actinomycetes</taxon>
        <taxon>Mycobacteriales</taxon>
        <taxon>Nocardiaceae</taxon>
        <taxon>Rhodococcus</taxon>
    </lineage>
</organism>
<name>R7WRQ2_9NOCA</name>
<evidence type="ECO:0000256" key="2">
    <source>
        <dbReference type="SAM" id="Phobius"/>
    </source>
</evidence>
<evidence type="ECO:0000313" key="3">
    <source>
        <dbReference type="EMBL" id="EOM77960.1"/>
    </source>
</evidence>
<proteinExistence type="predicted"/>
<feature type="transmembrane region" description="Helical" evidence="2">
    <location>
        <begin position="49"/>
        <end position="69"/>
    </location>
</feature>
<dbReference type="eggNOG" id="ENOG5032F1F">
    <property type="taxonomic scope" value="Bacteria"/>
</dbReference>
<sequence length="478" mass="48274">MISRARIDVRGAVSAAAAVASGVLAGFVLSNPRADRWAIHASDRELERWLSSQPTGLVVGTLLAVIVVGALQRAGSARRPWIAALACIAVLAATRSALPDVGSIDSLVALHFAKTAAAGVLLGCAVAGVWSRASKTARTRVALALAVFATFLLASTIRPPVSPVAYLEPVSRSTSALGEPAWWLLAVAAVATTAAAFATRAADRTQYPTRLTLRACLLGALALAVTHRVLGAWIESREFASTSSLWTAVIVSLVLVCAVTAATARFVGSADGRILLAGTGVVAAAAGVLHDLRTPLVSVPTWAMLTVGVAGCVLGAVAALRGLAAHWGLAIAALAPAVAAIAPDFGSDGVALLARLFVVGLGGTAALVAALPGGGAVAAFGLSLPFAAFTLVTAASVPRSPTSLFDVPSLPEGFEYGFDVDTVPAATTVSDHLVGVALLAVTAYFAFAILRSGVVESDGDTTGSVDDAEGVEPPEDEK</sequence>
<feature type="transmembrane region" description="Helical" evidence="2">
    <location>
        <begin position="12"/>
        <end position="29"/>
    </location>
</feature>
<feature type="transmembrane region" description="Helical" evidence="2">
    <location>
        <begin position="110"/>
        <end position="130"/>
    </location>
</feature>
<feature type="transmembrane region" description="Helical" evidence="2">
    <location>
        <begin position="432"/>
        <end position="450"/>
    </location>
</feature>
<feature type="compositionally biased region" description="Acidic residues" evidence="1">
    <location>
        <begin position="466"/>
        <end position="478"/>
    </location>
</feature>
<feature type="transmembrane region" description="Helical" evidence="2">
    <location>
        <begin position="302"/>
        <end position="320"/>
    </location>
</feature>
<gene>
    <name evidence="3" type="ORF">Rrhod_0634</name>
</gene>